<dbReference type="Gene3D" id="1.10.3720.10">
    <property type="entry name" value="MetI-like"/>
    <property type="match status" value="1"/>
</dbReference>
<dbReference type="STRING" id="1503.CLPU_9c00580"/>
<dbReference type="SUPFAM" id="SSF161098">
    <property type="entry name" value="MetI-like"/>
    <property type="match status" value="1"/>
</dbReference>
<evidence type="ECO:0000256" key="7">
    <source>
        <dbReference type="RuleBase" id="RU363032"/>
    </source>
</evidence>
<feature type="transmembrane region" description="Helical" evidence="7">
    <location>
        <begin position="27"/>
        <end position="44"/>
    </location>
</feature>
<comment type="subcellular location">
    <subcellularLocation>
        <location evidence="1 7">Cell membrane</location>
        <topology evidence="1 7">Multi-pass membrane protein</topology>
    </subcellularLocation>
</comment>
<protein>
    <submittedName>
        <fullName evidence="9">ABC-type nitrate/sulfonate/bicarbonate transport system, permease component</fullName>
    </submittedName>
</protein>
<evidence type="ECO:0000256" key="2">
    <source>
        <dbReference type="ARBA" id="ARBA00022448"/>
    </source>
</evidence>
<evidence type="ECO:0000256" key="6">
    <source>
        <dbReference type="ARBA" id="ARBA00023136"/>
    </source>
</evidence>
<evidence type="ECO:0000256" key="1">
    <source>
        <dbReference type="ARBA" id="ARBA00004651"/>
    </source>
</evidence>
<dbReference type="AlphaFoldDB" id="A0A0L0W9N9"/>
<dbReference type="PATRIC" id="fig|1503.3.peg.3338"/>
<evidence type="ECO:0000256" key="5">
    <source>
        <dbReference type="ARBA" id="ARBA00022989"/>
    </source>
</evidence>
<feature type="transmembrane region" description="Helical" evidence="7">
    <location>
        <begin position="89"/>
        <end position="109"/>
    </location>
</feature>
<evidence type="ECO:0000256" key="4">
    <source>
        <dbReference type="ARBA" id="ARBA00022692"/>
    </source>
</evidence>
<evidence type="ECO:0000313" key="10">
    <source>
        <dbReference type="Proteomes" id="UP000037267"/>
    </source>
</evidence>
<evidence type="ECO:0000313" key="9">
    <source>
        <dbReference type="EMBL" id="KNF08162.1"/>
    </source>
</evidence>
<feature type="transmembrane region" description="Helical" evidence="7">
    <location>
        <begin position="210"/>
        <end position="231"/>
    </location>
</feature>
<keyword evidence="10" id="KW-1185">Reference proteome</keyword>
<keyword evidence="4 7" id="KW-0812">Transmembrane</keyword>
<dbReference type="InterPro" id="IPR000515">
    <property type="entry name" value="MetI-like"/>
</dbReference>
<dbReference type="PANTHER" id="PTHR30151:SF19">
    <property type="entry name" value="ABC TRANSPORTER PERMEASE"/>
    <property type="match status" value="1"/>
</dbReference>
<feature type="domain" description="ABC transmembrane type-1" evidence="8">
    <location>
        <begin position="81"/>
        <end position="261"/>
    </location>
</feature>
<accession>A0A0L0W9N9</accession>
<evidence type="ECO:0000259" key="8">
    <source>
        <dbReference type="PROSITE" id="PS50928"/>
    </source>
</evidence>
<comment type="caution">
    <text evidence="9">The sequence shown here is derived from an EMBL/GenBank/DDBJ whole genome shotgun (WGS) entry which is preliminary data.</text>
</comment>
<dbReference type="GO" id="GO:0005886">
    <property type="term" value="C:plasma membrane"/>
    <property type="evidence" value="ECO:0007669"/>
    <property type="project" value="UniProtKB-SubCell"/>
</dbReference>
<keyword evidence="3" id="KW-1003">Cell membrane</keyword>
<dbReference type="Proteomes" id="UP000037267">
    <property type="component" value="Unassembled WGS sequence"/>
</dbReference>
<dbReference type="RefSeq" id="WP_050355530.1">
    <property type="nucleotide sequence ID" value="NZ_LGSS01000009.1"/>
</dbReference>
<dbReference type="EMBL" id="LGSS01000009">
    <property type="protein sequence ID" value="KNF08162.1"/>
    <property type="molecule type" value="Genomic_DNA"/>
</dbReference>
<name>A0A0L0W9N9_GOTPU</name>
<dbReference type="Pfam" id="PF00528">
    <property type="entry name" value="BPD_transp_1"/>
    <property type="match status" value="1"/>
</dbReference>
<reference evidence="10" key="1">
    <citation type="submission" date="2015-07" db="EMBL/GenBank/DDBJ databases">
        <title>Draft genome sequence of the purine-degrading Gottschalkia purinilyticum DSM 1384 (formerly Clostridium purinilyticum).</title>
        <authorList>
            <person name="Poehlein A."/>
            <person name="Schiel-Bengelsdorf B."/>
            <person name="Bengelsdorf F.R."/>
            <person name="Daniel R."/>
            <person name="Duerre P."/>
        </authorList>
    </citation>
    <scope>NUCLEOTIDE SEQUENCE [LARGE SCALE GENOMIC DNA]</scope>
    <source>
        <strain evidence="10">DSM 1384</strain>
    </source>
</reference>
<dbReference type="PANTHER" id="PTHR30151">
    <property type="entry name" value="ALKANE SULFONATE ABC TRANSPORTER-RELATED, MEMBRANE SUBUNIT"/>
    <property type="match status" value="1"/>
</dbReference>
<feature type="transmembrane region" description="Helical" evidence="7">
    <location>
        <begin position="129"/>
        <end position="157"/>
    </location>
</feature>
<feature type="transmembrane region" description="Helical" evidence="7">
    <location>
        <begin position="243"/>
        <end position="264"/>
    </location>
</feature>
<evidence type="ECO:0000256" key="3">
    <source>
        <dbReference type="ARBA" id="ARBA00022475"/>
    </source>
</evidence>
<gene>
    <name evidence="9" type="ORF">CLPU_9c00580</name>
</gene>
<keyword evidence="2 7" id="KW-0813">Transport</keyword>
<dbReference type="OrthoDB" id="9783295at2"/>
<proteinExistence type="inferred from homology"/>
<keyword evidence="6 7" id="KW-0472">Membrane</keyword>
<dbReference type="GO" id="GO:0055085">
    <property type="term" value="P:transmembrane transport"/>
    <property type="evidence" value="ECO:0007669"/>
    <property type="project" value="InterPro"/>
</dbReference>
<organism evidence="9 10">
    <name type="scientific">Gottschalkia purinilytica</name>
    <name type="common">Clostridium purinilyticum</name>
    <dbReference type="NCBI Taxonomy" id="1503"/>
    <lineage>
        <taxon>Bacteria</taxon>
        <taxon>Bacillati</taxon>
        <taxon>Bacillota</taxon>
        <taxon>Tissierellia</taxon>
        <taxon>Tissierellales</taxon>
        <taxon>Gottschalkiaceae</taxon>
        <taxon>Gottschalkia</taxon>
    </lineage>
</organism>
<dbReference type="PROSITE" id="PS50928">
    <property type="entry name" value="ABC_TM1"/>
    <property type="match status" value="1"/>
</dbReference>
<keyword evidence="5 7" id="KW-1133">Transmembrane helix</keyword>
<comment type="similarity">
    <text evidence="7">Belongs to the binding-protein-dependent transport system permease family.</text>
</comment>
<dbReference type="InterPro" id="IPR035906">
    <property type="entry name" value="MetI-like_sf"/>
</dbReference>
<sequence length="273" mass="30458">MSNKSSPLKNISKDQEKFLKKYKARKRNIFITQLLILLAFILIWEASARLNLIDTFLTSSPSAIYKLFIDFLKDGSIFKHVGISVMETVVGFVVGTILGLIIAIILWWSDFLAKVLDPYLVILNSLPKTALAPIIIIWVGAGYSGIIVTAITLSIVITIMNIYTSFKEINEESIKMLETFGATKFQILRKLVLPASVPSIISTIKVNIGLSWVGVIVGEFLVSRAGIGYLIVYGGQVFKLDLVMMSVIILAVLTALMYKCISIVENKFMKWRQ</sequence>
<dbReference type="CDD" id="cd06261">
    <property type="entry name" value="TM_PBP2"/>
    <property type="match status" value="1"/>
</dbReference>